<dbReference type="GO" id="GO:0005634">
    <property type="term" value="C:nucleus"/>
    <property type="evidence" value="ECO:0007669"/>
    <property type="project" value="UniProtKB-SubCell"/>
</dbReference>
<dbReference type="AlphaFoldDB" id="A0AB40ALY8"/>
<evidence type="ECO:0000259" key="10">
    <source>
        <dbReference type="Pfam" id="PF26138"/>
    </source>
</evidence>
<protein>
    <submittedName>
        <fullName evidence="12">Uncharacterized protein LOC120251338</fullName>
    </submittedName>
</protein>
<keyword evidence="7" id="KW-0539">Nucleus</keyword>
<dbReference type="PANTHER" id="PTHR22930">
    <property type="match status" value="1"/>
</dbReference>
<dbReference type="GO" id="GO:0046872">
    <property type="term" value="F:metal ion binding"/>
    <property type="evidence" value="ECO:0007669"/>
    <property type="project" value="UniProtKB-KW"/>
</dbReference>
<comment type="cofactor">
    <cofactor evidence="1">
        <name>a divalent metal cation</name>
        <dbReference type="ChEBI" id="CHEBI:60240"/>
    </cofactor>
</comment>
<evidence type="ECO:0000256" key="5">
    <source>
        <dbReference type="ARBA" id="ARBA00022723"/>
    </source>
</evidence>
<evidence type="ECO:0000256" key="3">
    <source>
        <dbReference type="ARBA" id="ARBA00006958"/>
    </source>
</evidence>
<dbReference type="GO" id="GO:0016787">
    <property type="term" value="F:hydrolase activity"/>
    <property type="evidence" value="ECO:0007669"/>
    <property type="project" value="UniProtKB-KW"/>
</dbReference>
<sequence>MEEQLLMFLHAIRHNQRNRVIAHNFLMSGETISSCFNHVLYAIDELRHEYVRPPSTQIQPYIVARSKLYPYFKDCIGALDRTHIYASIPTSKVAAFRGRKPYPTQNVLAVVDFDLHFTYILTGWEGSTHDSLVLRDGLERPNGLKVLEGEQGLKVDKGFKPQAIHAAIRAMRDAFGVTVIEANVGNHRVGFPTNLTALDITKLQASQSISVDESSRDQGRETESIVQSVYDINSSSGESSVSAEEEELELKKLPDMLTSK</sequence>
<feature type="domain" description="DUF8040" evidence="10">
    <location>
        <begin position="1"/>
        <end position="43"/>
    </location>
</feature>
<organism evidence="11 12">
    <name type="scientific">Dioscorea cayennensis subsp. rotundata</name>
    <name type="common">White Guinea yam</name>
    <name type="synonym">Dioscorea rotundata</name>
    <dbReference type="NCBI Taxonomy" id="55577"/>
    <lineage>
        <taxon>Eukaryota</taxon>
        <taxon>Viridiplantae</taxon>
        <taxon>Streptophyta</taxon>
        <taxon>Embryophyta</taxon>
        <taxon>Tracheophyta</taxon>
        <taxon>Spermatophyta</taxon>
        <taxon>Magnoliopsida</taxon>
        <taxon>Liliopsida</taxon>
        <taxon>Dioscoreales</taxon>
        <taxon>Dioscoreaceae</taxon>
        <taxon>Dioscorea</taxon>
    </lineage>
</organism>
<accession>A0AB40ALY8</accession>
<feature type="compositionally biased region" description="Basic and acidic residues" evidence="8">
    <location>
        <begin position="213"/>
        <end position="223"/>
    </location>
</feature>
<proteinExistence type="inferred from homology"/>
<feature type="domain" description="DDE Tnp4" evidence="9">
    <location>
        <begin position="79"/>
        <end position="163"/>
    </location>
</feature>
<feature type="compositionally biased region" description="Polar residues" evidence="8">
    <location>
        <begin position="224"/>
        <end position="233"/>
    </location>
</feature>
<dbReference type="InterPro" id="IPR058353">
    <property type="entry name" value="DUF8040"/>
</dbReference>
<keyword evidence="11" id="KW-1185">Reference proteome</keyword>
<evidence type="ECO:0000256" key="6">
    <source>
        <dbReference type="ARBA" id="ARBA00022801"/>
    </source>
</evidence>
<dbReference type="InterPro" id="IPR045249">
    <property type="entry name" value="HARBI1-like"/>
</dbReference>
<gene>
    <name evidence="12" type="primary">LOC120251338</name>
</gene>
<evidence type="ECO:0000259" key="9">
    <source>
        <dbReference type="Pfam" id="PF13359"/>
    </source>
</evidence>
<dbReference type="Proteomes" id="UP001515500">
    <property type="component" value="Chromosome 20"/>
</dbReference>
<keyword evidence="4" id="KW-0540">Nuclease</keyword>
<dbReference type="RefSeq" id="XP_039115813.1">
    <property type="nucleotide sequence ID" value="XM_039259879.1"/>
</dbReference>
<comment type="subcellular location">
    <subcellularLocation>
        <location evidence="2">Nucleus</location>
    </subcellularLocation>
</comment>
<name>A0AB40ALY8_DIOCR</name>
<comment type="similarity">
    <text evidence="3">Belongs to the HARBI1 family.</text>
</comment>
<feature type="region of interest" description="Disordered" evidence="8">
    <location>
        <begin position="209"/>
        <end position="260"/>
    </location>
</feature>
<evidence type="ECO:0000256" key="4">
    <source>
        <dbReference type="ARBA" id="ARBA00022722"/>
    </source>
</evidence>
<evidence type="ECO:0000256" key="2">
    <source>
        <dbReference type="ARBA" id="ARBA00004123"/>
    </source>
</evidence>
<keyword evidence="5" id="KW-0479">Metal-binding</keyword>
<evidence type="ECO:0000313" key="12">
    <source>
        <dbReference type="RefSeq" id="XP_039115813.1"/>
    </source>
</evidence>
<dbReference type="GO" id="GO:0004518">
    <property type="term" value="F:nuclease activity"/>
    <property type="evidence" value="ECO:0007669"/>
    <property type="project" value="UniProtKB-KW"/>
</dbReference>
<dbReference type="PANTHER" id="PTHR22930:SF259">
    <property type="entry name" value="OS08G0106900 PROTEIN"/>
    <property type="match status" value="1"/>
</dbReference>
<reference evidence="12" key="1">
    <citation type="submission" date="2025-08" db="UniProtKB">
        <authorList>
            <consortium name="RefSeq"/>
        </authorList>
    </citation>
    <scope>IDENTIFICATION</scope>
</reference>
<keyword evidence="6" id="KW-0378">Hydrolase</keyword>
<dbReference type="GeneID" id="120251338"/>
<dbReference type="Pfam" id="PF13359">
    <property type="entry name" value="DDE_Tnp_4"/>
    <property type="match status" value="1"/>
</dbReference>
<dbReference type="Pfam" id="PF26138">
    <property type="entry name" value="DUF8040"/>
    <property type="match status" value="1"/>
</dbReference>
<evidence type="ECO:0000256" key="7">
    <source>
        <dbReference type="ARBA" id="ARBA00023242"/>
    </source>
</evidence>
<evidence type="ECO:0000313" key="11">
    <source>
        <dbReference type="Proteomes" id="UP001515500"/>
    </source>
</evidence>
<evidence type="ECO:0000256" key="1">
    <source>
        <dbReference type="ARBA" id="ARBA00001968"/>
    </source>
</evidence>
<dbReference type="InterPro" id="IPR027806">
    <property type="entry name" value="HARBI1_dom"/>
</dbReference>
<evidence type="ECO:0000256" key="8">
    <source>
        <dbReference type="SAM" id="MobiDB-lite"/>
    </source>
</evidence>